<organism evidence="2">
    <name type="scientific">Anguilla anguilla</name>
    <name type="common">European freshwater eel</name>
    <name type="synonym">Muraena anguilla</name>
    <dbReference type="NCBI Taxonomy" id="7936"/>
    <lineage>
        <taxon>Eukaryota</taxon>
        <taxon>Metazoa</taxon>
        <taxon>Chordata</taxon>
        <taxon>Craniata</taxon>
        <taxon>Vertebrata</taxon>
        <taxon>Euteleostomi</taxon>
        <taxon>Actinopterygii</taxon>
        <taxon>Neopterygii</taxon>
        <taxon>Teleostei</taxon>
        <taxon>Anguilliformes</taxon>
        <taxon>Anguillidae</taxon>
        <taxon>Anguilla</taxon>
    </lineage>
</organism>
<sequence length="53" mass="5982">MMEWDGCPAAQLHHSHHQKTAVIACGSWCFISESCFILLVIIHNLSCLLRNLC</sequence>
<dbReference type="EMBL" id="GBXM01024090">
    <property type="protein sequence ID" value="JAH84487.1"/>
    <property type="molecule type" value="Transcribed_RNA"/>
</dbReference>
<keyword evidence="1" id="KW-0472">Membrane</keyword>
<name>A0A0E9W2B1_ANGAN</name>
<evidence type="ECO:0000313" key="2">
    <source>
        <dbReference type="EMBL" id="JAH84487.1"/>
    </source>
</evidence>
<keyword evidence="1" id="KW-1133">Transmembrane helix</keyword>
<protein>
    <submittedName>
        <fullName evidence="2">Uncharacterized protein</fullName>
    </submittedName>
</protein>
<reference evidence="2" key="2">
    <citation type="journal article" date="2015" name="Fish Shellfish Immunol.">
        <title>Early steps in the European eel (Anguilla anguilla)-Vibrio vulnificus interaction in the gills: Role of the RtxA13 toxin.</title>
        <authorList>
            <person name="Callol A."/>
            <person name="Pajuelo D."/>
            <person name="Ebbesson L."/>
            <person name="Teles M."/>
            <person name="MacKenzie S."/>
            <person name="Amaro C."/>
        </authorList>
    </citation>
    <scope>NUCLEOTIDE SEQUENCE</scope>
</reference>
<evidence type="ECO:0000256" key="1">
    <source>
        <dbReference type="SAM" id="Phobius"/>
    </source>
</evidence>
<keyword evidence="1" id="KW-0812">Transmembrane</keyword>
<proteinExistence type="predicted"/>
<feature type="transmembrane region" description="Helical" evidence="1">
    <location>
        <begin position="20"/>
        <end position="42"/>
    </location>
</feature>
<reference evidence="2" key="1">
    <citation type="submission" date="2014-11" db="EMBL/GenBank/DDBJ databases">
        <authorList>
            <person name="Amaro Gonzalez C."/>
        </authorList>
    </citation>
    <scope>NUCLEOTIDE SEQUENCE</scope>
</reference>
<dbReference type="AlphaFoldDB" id="A0A0E9W2B1"/>
<accession>A0A0E9W2B1</accession>